<reference evidence="2" key="1">
    <citation type="submission" date="2019-10" db="EMBL/GenBank/DDBJ databases">
        <title>Lacipirellula parvula gen. nov., sp. nov., representing a lineage of planctomycetes widespread in freshwater anoxic habitats, and description of the family Lacipirellulaceae.</title>
        <authorList>
            <person name="Dedysh S.N."/>
            <person name="Kulichevskaya I.S."/>
            <person name="Beletsky A.V."/>
            <person name="Rakitin A.L."/>
            <person name="Mardanov A.V."/>
            <person name="Ivanova A.A."/>
            <person name="Saltykova V.X."/>
            <person name="Rijpstra W.I.C."/>
            <person name="Sinninghe Damste J.S."/>
            <person name="Ravin N.V."/>
        </authorList>
    </citation>
    <scope>NUCLEOTIDE SEQUENCE [LARGE SCALE GENOMIC DNA]</scope>
    <source>
        <strain evidence="2">PX69</strain>
    </source>
</reference>
<dbReference type="Proteomes" id="UP000326837">
    <property type="component" value="Chromosome"/>
</dbReference>
<protein>
    <submittedName>
        <fullName evidence="1">Uncharacterized protein</fullName>
    </submittedName>
</protein>
<dbReference type="RefSeq" id="WP_152097154.1">
    <property type="nucleotide sequence ID" value="NZ_AP021861.1"/>
</dbReference>
<sequence length="237" mass="27130">MSNAAPSDNDKLLQYVERALRQNPLQESAAIIRRRNRLLGLETAVAPAANRGQGSIDPSAQRQTLLKQIETIRATFWTMKLDTLRESLAQLDAKEFPDVDAVVRRLTLVAKHRDQIPRILGQKDFDPDFFRVFKDVLIAAPRDSAIVKERALVAFGERKLRKRGTRMIKLIERELPYFHQLESQWLKSLMAQRGTVSAAQSSQDHFVDERSGFSFPWWGYLVIVSLIRLFLSLASDK</sequence>
<dbReference type="EMBL" id="AP021861">
    <property type="protein sequence ID" value="BBO30908.1"/>
    <property type="molecule type" value="Genomic_DNA"/>
</dbReference>
<proteinExistence type="predicted"/>
<accession>A0A5K7X2N4</accession>
<evidence type="ECO:0000313" key="1">
    <source>
        <dbReference type="EMBL" id="BBO30908.1"/>
    </source>
</evidence>
<name>A0A5K7X2N4_9BACT</name>
<evidence type="ECO:0000313" key="2">
    <source>
        <dbReference type="Proteomes" id="UP000326837"/>
    </source>
</evidence>
<gene>
    <name evidence="1" type="ORF">PLANPX_0520</name>
</gene>
<organism evidence="1 2">
    <name type="scientific">Lacipirellula parvula</name>
    <dbReference type="NCBI Taxonomy" id="2650471"/>
    <lineage>
        <taxon>Bacteria</taxon>
        <taxon>Pseudomonadati</taxon>
        <taxon>Planctomycetota</taxon>
        <taxon>Planctomycetia</taxon>
        <taxon>Pirellulales</taxon>
        <taxon>Lacipirellulaceae</taxon>
        <taxon>Lacipirellula</taxon>
    </lineage>
</organism>
<dbReference type="AlphaFoldDB" id="A0A5K7X2N4"/>
<keyword evidence="2" id="KW-1185">Reference proteome</keyword>
<dbReference type="KEGG" id="lpav:PLANPX_0520"/>